<dbReference type="Gene3D" id="2.40.170.20">
    <property type="entry name" value="TonB-dependent receptor, beta-barrel domain"/>
    <property type="match status" value="1"/>
</dbReference>
<keyword evidence="4 11" id="KW-1134">Transmembrane beta strand</keyword>
<dbReference type="GO" id="GO:0015232">
    <property type="term" value="F:heme transmembrane transporter activity"/>
    <property type="evidence" value="ECO:0007669"/>
    <property type="project" value="InterPro"/>
</dbReference>
<organism evidence="15 16">
    <name type="scientific">SAR86 cluster bacterium</name>
    <dbReference type="NCBI Taxonomy" id="2030880"/>
    <lineage>
        <taxon>Bacteria</taxon>
        <taxon>Pseudomonadati</taxon>
        <taxon>Pseudomonadota</taxon>
        <taxon>Gammaproteobacteria</taxon>
        <taxon>SAR86 cluster</taxon>
    </lineage>
</organism>
<keyword evidence="10 11" id="KW-0998">Cell outer membrane</keyword>
<dbReference type="Proteomes" id="UP000228987">
    <property type="component" value="Unassembled WGS sequence"/>
</dbReference>
<dbReference type="EMBL" id="NVWI01000014">
    <property type="protein sequence ID" value="PCJ39528.1"/>
    <property type="molecule type" value="Genomic_DNA"/>
</dbReference>
<evidence type="ECO:0000256" key="7">
    <source>
        <dbReference type="ARBA" id="ARBA00023077"/>
    </source>
</evidence>
<evidence type="ECO:0000256" key="11">
    <source>
        <dbReference type="PROSITE-ProRule" id="PRU01360"/>
    </source>
</evidence>
<comment type="similarity">
    <text evidence="2">Belongs to the TonB-dependent receptor family. Hemoglobin/haptoglobin binding protein subfamily.</text>
</comment>
<dbReference type="InterPro" id="IPR039426">
    <property type="entry name" value="TonB-dep_rcpt-like"/>
</dbReference>
<gene>
    <name evidence="15" type="ORF">COA71_13810</name>
</gene>
<dbReference type="NCBIfam" id="TIGR01786">
    <property type="entry name" value="TonB-hemlactrns"/>
    <property type="match status" value="1"/>
</dbReference>
<keyword evidence="8 11" id="KW-0472">Membrane</keyword>
<dbReference type="PANTHER" id="PTHR30069">
    <property type="entry name" value="TONB-DEPENDENT OUTER MEMBRANE RECEPTOR"/>
    <property type="match status" value="1"/>
</dbReference>
<dbReference type="InterPro" id="IPR037066">
    <property type="entry name" value="Plug_dom_sf"/>
</dbReference>
<dbReference type="GO" id="GO:0015344">
    <property type="term" value="F:siderophore uptake transmembrane transporter activity"/>
    <property type="evidence" value="ECO:0007669"/>
    <property type="project" value="TreeGrafter"/>
</dbReference>
<comment type="caution">
    <text evidence="15">The sequence shown here is derived from an EMBL/GenBank/DDBJ whole genome shotgun (WGS) entry which is preliminary data.</text>
</comment>
<keyword evidence="9" id="KW-0675">Receptor</keyword>
<dbReference type="InterPro" id="IPR012910">
    <property type="entry name" value="Plug_dom"/>
</dbReference>
<dbReference type="SUPFAM" id="SSF56935">
    <property type="entry name" value="Porins"/>
    <property type="match status" value="1"/>
</dbReference>
<sequence length="742" mass="81866">MFVSTKRRLNKKKSLRLIIPFIISSGLFGIESFAAAQSTTEAEEILVTATRLDRSEEDIAGTVTVISNIEMQQTLVEDLDDLVRYQPGISMSTSARGGNQGFVIRGIGGNRILTLMDGVRSSDFYAAGPASYGKDNFETEDLQTVEIIRGPASVLYGADAMGGAVIMRSKGIADYLSADRNSFLGLRTSYNSANNMGKLGFTGVRQFTDIGAMLQFTHRDFEESDVEGPGQLNPQDGENNSLLAKFEWNQNVDRLYNLTLNYYEEEIDTVLLNEISASVNASAGLDETERFRVSAGLEWNLDTSLADHFEAQVYWQDTDALQNTRQERISYSFINPTNPMTYGGSLANRVTDFTFKQETSGLELSFNKQLTAGSIQHTLVYGTAFEVTATERPRNRCETEISSGSSTCAIAAYPFAVTEDFPNKTFPDTDATRFGLYLQDEVILGNSGFTLIPGLRFDRYEMDADTQGLQDVINLGYRVSDYESDEVSFNLGLIYDISSNTSVFAQYAEGFRPPNFSEANQSFVNLGFGYATVPNPDLEAETSQNLEFGIRSSFENSNINLTFYRNDYDKFIETQSVGFQGGLSLFQQQNIDKVEIYGAELQGSHRLNERLVLQGSLAYSKGDNKINNTPLNSVAPLTGVLGLRYEPVDQTWGIEGLVTVVADKDRVANAGDVVADSYEVLDIIANYAFSETAQIRLGVFNVLGTEYARWSNIQGLSAASITSIQRAQEAGATLRMSLSLNF</sequence>
<dbReference type="InterPro" id="IPR036942">
    <property type="entry name" value="Beta-barrel_TonB_sf"/>
</dbReference>
<evidence type="ECO:0000256" key="1">
    <source>
        <dbReference type="ARBA" id="ARBA00004571"/>
    </source>
</evidence>
<dbReference type="GO" id="GO:0044718">
    <property type="term" value="P:siderophore transmembrane transport"/>
    <property type="evidence" value="ECO:0007669"/>
    <property type="project" value="TreeGrafter"/>
</dbReference>
<evidence type="ECO:0000256" key="5">
    <source>
        <dbReference type="ARBA" id="ARBA00022692"/>
    </source>
</evidence>
<keyword evidence="5 11" id="KW-0812">Transmembrane</keyword>
<proteinExistence type="inferred from homology"/>
<evidence type="ECO:0000256" key="2">
    <source>
        <dbReference type="ARBA" id="ARBA00008143"/>
    </source>
</evidence>
<evidence type="ECO:0000256" key="8">
    <source>
        <dbReference type="ARBA" id="ARBA00023136"/>
    </source>
</evidence>
<evidence type="ECO:0000256" key="12">
    <source>
        <dbReference type="RuleBase" id="RU003357"/>
    </source>
</evidence>
<evidence type="ECO:0000259" key="13">
    <source>
        <dbReference type="Pfam" id="PF00593"/>
    </source>
</evidence>
<evidence type="ECO:0000313" key="16">
    <source>
        <dbReference type="Proteomes" id="UP000228987"/>
    </source>
</evidence>
<keyword evidence="3 11" id="KW-0813">Transport</keyword>
<dbReference type="AlphaFoldDB" id="A0A2A5C7S5"/>
<evidence type="ECO:0000256" key="6">
    <source>
        <dbReference type="ARBA" id="ARBA00022729"/>
    </source>
</evidence>
<feature type="domain" description="TonB-dependent receptor plug" evidence="14">
    <location>
        <begin position="57"/>
        <end position="164"/>
    </location>
</feature>
<dbReference type="InterPro" id="IPR000531">
    <property type="entry name" value="Beta-barrel_TonB"/>
</dbReference>
<evidence type="ECO:0000256" key="9">
    <source>
        <dbReference type="ARBA" id="ARBA00023170"/>
    </source>
</evidence>
<dbReference type="CDD" id="cd01347">
    <property type="entry name" value="ligand_gated_channel"/>
    <property type="match status" value="1"/>
</dbReference>
<comment type="subcellular location">
    <subcellularLocation>
        <location evidence="1 11">Cell outer membrane</location>
        <topology evidence="1 11">Multi-pass membrane protein</topology>
    </subcellularLocation>
</comment>
<evidence type="ECO:0000313" key="15">
    <source>
        <dbReference type="EMBL" id="PCJ39528.1"/>
    </source>
</evidence>
<accession>A0A2A5C7S5</accession>
<dbReference type="GO" id="GO:0009279">
    <property type="term" value="C:cell outer membrane"/>
    <property type="evidence" value="ECO:0007669"/>
    <property type="project" value="UniProtKB-SubCell"/>
</dbReference>
<evidence type="ECO:0000259" key="14">
    <source>
        <dbReference type="Pfam" id="PF07715"/>
    </source>
</evidence>
<protein>
    <recommendedName>
        <fullName evidence="17">TonB-dependent hemoglobin/transferrin/lactoferrin family receptor</fullName>
    </recommendedName>
</protein>
<dbReference type="NCBIfam" id="TIGR01785">
    <property type="entry name" value="TonB-hemin"/>
    <property type="match status" value="1"/>
</dbReference>
<dbReference type="PANTHER" id="PTHR30069:SF29">
    <property type="entry name" value="HEMOGLOBIN AND HEMOGLOBIN-HAPTOGLOBIN-BINDING PROTEIN 1-RELATED"/>
    <property type="match status" value="1"/>
</dbReference>
<dbReference type="Pfam" id="PF00593">
    <property type="entry name" value="TonB_dep_Rec_b-barrel"/>
    <property type="match status" value="1"/>
</dbReference>
<evidence type="ECO:0000256" key="4">
    <source>
        <dbReference type="ARBA" id="ARBA00022452"/>
    </source>
</evidence>
<evidence type="ECO:0000256" key="3">
    <source>
        <dbReference type="ARBA" id="ARBA00022448"/>
    </source>
</evidence>
<dbReference type="PROSITE" id="PS52016">
    <property type="entry name" value="TONB_DEPENDENT_REC_3"/>
    <property type="match status" value="1"/>
</dbReference>
<dbReference type="InterPro" id="IPR011276">
    <property type="entry name" value="TonB_haem/Hb_rcpt"/>
</dbReference>
<dbReference type="InterPro" id="IPR010949">
    <property type="entry name" value="TonB_Hb/transfer/lactofer_rcpt"/>
</dbReference>
<keyword evidence="6" id="KW-0732">Signal</keyword>
<dbReference type="Gene3D" id="2.170.130.10">
    <property type="entry name" value="TonB-dependent receptor, plug domain"/>
    <property type="match status" value="1"/>
</dbReference>
<feature type="domain" description="TonB-dependent receptor-like beta-barrel" evidence="13">
    <location>
        <begin position="250"/>
        <end position="702"/>
    </location>
</feature>
<name>A0A2A5C7S5_9GAMM</name>
<evidence type="ECO:0000256" key="10">
    <source>
        <dbReference type="ARBA" id="ARBA00023237"/>
    </source>
</evidence>
<reference evidence="16" key="1">
    <citation type="submission" date="2017-08" db="EMBL/GenBank/DDBJ databases">
        <title>A dynamic microbial community with high functional redundancy inhabits the cold, oxic subseafloor aquifer.</title>
        <authorList>
            <person name="Tully B.J."/>
            <person name="Wheat C.G."/>
            <person name="Glazer B.T."/>
            <person name="Huber J.A."/>
        </authorList>
    </citation>
    <scope>NUCLEOTIDE SEQUENCE [LARGE SCALE GENOMIC DNA]</scope>
</reference>
<dbReference type="Pfam" id="PF07715">
    <property type="entry name" value="Plug"/>
    <property type="match status" value="1"/>
</dbReference>
<evidence type="ECO:0008006" key="17">
    <source>
        <dbReference type="Google" id="ProtNLM"/>
    </source>
</evidence>
<keyword evidence="7 12" id="KW-0798">TonB box</keyword>